<sequence>MDLHLIAFSFPRDATGTQVSDMAPTTGSALPPDARAVGSRTVSKAVPIPMTPSAASSAKSVAISRAPGAHRGPAPTLDRHHDQHTSRLGSSPTPVTFRLTAYSDAVIDACAKAMATHQCVVHASPSSSAGLSLGVSNSAGGIGCNKNNNNNNNNSSSNSSNSSSSSSHGAAAGSVSVSNSGDMDRPTQGPSPRMPLHASPASTHLPSTSLALSMDSAEPATNSSGSSFRQPSAEPFMEPELPRFSASLCGTQAQVNDARSLLMQTLPFTWRLDMLLEASEILQYGRDALWPDVRIRFDQIMQDSRTRLSVQPSADASLTTDAPTCTTRRHMQRPVILTITGGLESIEYARVQVLVMLDEMSGLHTDTIDLDNSKFLHVNAGRKRSAIQALERESRANVYIPTPFFGVLQSHVPPKVQERRHTVFVTGPPPAIARARELVLSLTKRNRNTVSRQVSLMPRKLDWLLLERHEALRELMLDNSTFLDLPLIGSPTGQVCVHGSSRVDVERSIRMLMQIVAPCYVATLCLMPSVLDTLGLSSKADARPLATLLTSASAASGAEVGFRNSCVDLYGTDSEVRSAMRFLLRQPAIKHCISEVRFQLELATDHREFISGKKNGKINKIMEGCGVRIRFEPFNDYNFLIEVLGREPDAALQGLSQLQEELPAEMSFFVPEAYHKRIIGVGGKNIQRIMKKFGVYVKFSNAEEFAALGGYIDNDDNVIARTPSKNAPNLENLKNSVMELVGPKDKDFVTEAVPVPRKFHRLLVGEKGQVLTDIEHRTRCSIRLARRESGLNTVFVVGPESQTVTAVQMLLQQVPLEAEIPVSNSHEFASMIDSPEYHTLVNHLQNNMATTLHLSQRKNASAENVFVLRVSHADAEMLPLAKKALDDLSAKYHVLLHTSVSPPPAPPLTSAAPAAEEELYNLLPPFSTSHLSPSKADISADSASMPSSMLYENVSVPPSASNKDLKALFEHSSLSSSMPFDGSAGNVNTPLVSPFYTPGYADNAALSAQVWGAPIPSLQDMGGHASKPNVFGAFSSTPIPFPFSPPTDSARAKADMARASPAAPFSSPGQLLRHDGMSGLVNSRDVGAFGSHPLARPSMSMLNADMGNDIDGFHPLSDPTPRSTLSMMGPPGSTPGPRGPGSHMPRSAVSHGTASDTMDEVSRVLAQIAFDKQ</sequence>
<evidence type="ECO:0000313" key="6">
    <source>
        <dbReference type="Proteomes" id="UP000008837"/>
    </source>
</evidence>
<dbReference type="Pfam" id="PF00013">
    <property type="entry name" value="KH_1"/>
    <property type="match status" value="2"/>
</dbReference>
<dbReference type="OrthoDB" id="271862at2759"/>
<feature type="compositionally biased region" description="Low complexity" evidence="3">
    <location>
        <begin position="53"/>
        <end position="66"/>
    </location>
</feature>
<keyword evidence="6" id="KW-1185">Reference proteome</keyword>
<dbReference type="EMBL" id="AAYY01000014">
    <property type="protein sequence ID" value="EDP42003.1"/>
    <property type="molecule type" value="Genomic_DNA"/>
</dbReference>
<dbReference type="SMART" id="SM00322">
    <property type="entry name" value="KH"/>
    <property type="match status" value="4"/>
</dbReference>
<dbReference type="InterPro" id="IPR004088">
    <property type="entry name" value="KH_dom_type_1"/>
</dbReference>
<comment type="caution">
    <text evidence="5">The sequence shown here is derived from an EMBL/GenBank/DDBJ whole genome shotgun (WGS) entry which is preliminary data.</text>
</comment>
<proteinExistence type="predicted"/>
<evidence type="ECO:0000259" key="4">
    <source>
        <dbReference type="SMART" id="SM00322"/>
    </source>
</evidence>
<dbReference type="Gene3D" id="3.30.1370.10">
    <property type="entry name" value="K Homology domain, type 1"/>
    <property type="match status" value="3"/>
</dbReference>
<dbReference type="CDD" id="cd00105">
    <property type="entry name" value="KH-I"/>
    <property type="match status" value="1"/>
</dbReference>
<dbReference type="GeneID" id="5853523"/>
<keyword evidence="1" id="KW-0677">Repeat</keyword>
<gene>
    <name evidence="5" type="ORF">MGL_3684</name>
</gene>
<feature type="domain" description="K Homology" evidence="4">
    <location>
        <begin position="362"/>
        <end position="444"/>
    </location>
</feature>
<dbReference type="Proteomes" id="UP000008837">
    <property type="component" value="Unassembled WGS sequence"/>
</dbReference>
<dbReference type="CDD" id="cd22453">
    <property type="entry name" value="KH-I_MUG60_like"/>
    <property type="match status" value="1"/>
</dbReference>
<protein>
    <recommendedName>
        <fullName evidence="4">K Homology domain-containing protein</fullName>
    </recommendedName>
</protein>
<dbReference type="STRING" id="425265.A8QAC5"/>
<evidence type="ECO:0000256" key="1">
    <source>
        <dbReference type="ARBA" id="ARBA00022737"/>
    </source>
</evidence>
<organism evidence="5 6">
    <name type="scientific">Malassezia globosa (strain ATCC MYA-4612 / CBS 7966)</name>
    <name type="common">Dandruff-associated fungus</name>
    <dbReference type="NCBI Taxonomy" id="425265"/>
    <lineage>
        <taxon>Eukaryota</taxon>
        <taxon>Fungi</taxon>
        <taxon>Dikarya</taxon>
        <taxon>Basidiomycota</taxon>
        <taxon>Ustilaginomycotina</taxon>
        <taxon>Malasseziomycetes</taxon>
        <taxon>Malasseziales</taxon>
        <taxon>Malasseziaceae</taxon>
        <taxon>Malassezia</taxon>
    </lineage>
</organism>
<feature type="domain" description="K Homology" evidence="4">
    <location>
        <begin position="747"/>
        <end position="815"/>
    </location>
</feature>
<dbReference type="InterPro" id="IPR056553">
    <property type="entry name" value="KH_Mug60-KHD4"/>
</dbReference>
<feature type="compositionally biased region" description="Polar residues" evidence="3">
    <location>
        <begin position="219"/>
        <end position="230"/>
    </location>
</feature>
<dbReference type="InterPro" id="IPR036612">
    <property type="entry name" value="KH_dom_type_1_sf"/>
</dbReference>
<dbReference type="KEGG" id="mgl:MGL_3684"/>
<dbReference type="Pfam" id="PF24563">
    <property type="entry name" value="KH_Mug60-KHD4"/>
    <property type="match status" value="1"/>
</dbReference>
<dbReference type="InParanoid" id="A8QAC5"/>
<dbReference type="GO" id="GO:0003729">
    <property type="term" value="F:mRNA binding"/>
    <property type="evidence" value="ECO:0007669"/>
    <property type="project" value="TreeGrafter"/>
</dbReference>
<dbReference type="AlphaFoldDB" id="A8QAC5"/>
<evidence type="ECO:0000256" key="3">
    <source>
        <dbReference type="SAM" id="MobiDB-lite"/>
    </source>
</evidence>
<evidence type="ECO:0000256" key="2">
    <source>
        <dbReference type="PROSITE-ProRule" id="PRU00117"/>
    </source>
</evidence>
<feature type="compositionally biased region" description="Polar residues" evidence="3">
    <location>
        <begin position="200"/>
        <end position="211"/>
    </location>
</feature>
<feature type="region of interest" description="Disordered" evidence="3">
    <location>
        <begin position="1116"/>
        <end position="1157"/>
    </location>
</feature>
<dbReference type="SUPFAM" id="SSF54791">
    <property type="entry name" value="Eukaryotic type KH-domain (KH-domain type I)"/>
    <property type="match status" value="4"/>
</dbReference>
<dbReference type="PANTHER" id="PTHR10627">
    <property type="entry name" value="SCP160"/>
    <property type="match status" value="1"/>
</dbReference>
<dbReference type="InterPro" id="IPR004087">
    <property type="entry name" value="KH_dom"/>
</dbReference>
<feature type="region of interest" description="Disordered" evidence="3">
    <location>
        <begin position="144"/>
        <end position="235"/>
    </location>
</feature>
<feature type="compositionally biased region" description="Low complexity" evidence="3">
    <location>
        <begin position="147"/>
        <end position="181"/>
    </location>
</feature>
<dbReference type="RefSeq" id="XP_001729217.1">
    <property type="nucleotide sequence ID" value="XM_001729165.1"/>
</dbReference>
<evidence type="ECO:0000313" key="5">
    <source>
        <dbReference type="EMBL" id="EDP42003.1"/>
    </source>
</evidence>
<feature type="domain" description="K Homology" evidence="4">
    <location>
        <begin position="594"/>
        <end position="663"/>
    </location>
</feature>
<feature type="region of interest" description="Disordered" evidence="3">
    <location>
        <begin position="50"/>
        <end position="95"/>
    </location>
</feature>
<dbReference type="GO" id="GO:0005737">
    <property type="term" value="C:cytoplasm"/>
    <property type="evidence" value="ECO:0007669"/>
    <property type="project" value="TreeGrafter"/>
</dbReference>
<dbReference type="VEuPathDB" id="FungiDB:MGL_3684"/>
<feature type="domain" description="K Homology" evidence="4">
    <location>
        <begin position="664"/>
        <end position="739"/>
    </location>
</feature>
<accession>A8QAC5</accession>
<reference evidence="5 6" key="1">
    <citation type="journal article" date="2007" name="Proc. Natl. Acad. Sci. U.S.A.">
        <title>Dandruff-associated Malassezia genomes reveal convergent and divergent virulence traits shared with plant and human fungal pathogens.</title>
        <authorList>
            <person name="Xu J."/>
            <person name="Saunders C.W."/>
            <person name="Hu P."/>
            <person name="Grant R.A."/>
            <person name="Boekhout T."/>
            <person name="Kuramae E.E."/>
            <person name="Kronstad J.W."/>
            <person name="Deangelis Y.M."/>
            <person name="Reeder N.L."/>
            <person name="Johnstone K.R."/>
            <person name="Leland M."/>
            <person name="Fieno A.M."/>
            <person name="Begley W.M."/>
            <person name="Sun Y."/>
            <person name="Lacey M.P."/>
            <person name="Chaudhary T."/>
            <person name="Keough T."/>
            <person name="Chu L."/>
            <person name="Sears R."/>
            <person name="Yuan B."/>
            <person name="Dawson T.L.Jr."/>
        </authorList>
    </citation>
    <scope>NUCLEOTIDE SEQUENCE [LARGE SCALE GENOMIC DNA]</scope>
    <source>
        <strain evidence="6">ATCC MYA-4612 / CBS 7966</strain>
    </source>
</reference>
<dbReference type="PROSITE" id="PS50084">
    <property type="entry name" value="KH_TYPE_1"/>
    <property type="match status" value="2"/>
</dbReference>
<keyword evidence="2" id="KW-0694">RNA-binding</keyword>
<name>A8QAC5_MALGO</name>
<dbReference type="PANTHER" id="PTHR10627:SF76">
    <property type="entry name" value="KH DOMAIN-CONTAINING PROTEIN YLL032C"/>
    <property type="match status" value="1"/>
</dbReference>